<accession>A0A0F9QCB2</accession>
<feature type="non-terminal residue" evidence="1">
    <location>
        <position position="303"/>
    </location>
</feature>
<comment type="caution">
    <text evidence="1">The sequence shown here is derived from an EMBL/GenBank/DDBJ whole genome shotgun (WGS) entry which is preliminary data.</text>
</comment>
<name>A0A0F9QCB2_9ZZZZ</name>
<evidence type="ECO:0008006" key="2">
    <source>
        <dbReference type="Google" id="ProtNLM"/>
    </source>
</evidence>
<sequence length="303" mass="32803">MSNPKQVLKTAEAMSATLGSAVSNAQAQLKLSLKNLEGRIMADMATLKTSAAGTLIGPRVNLKQAQALHNKLATQFEEAYGAGVRRAVKGFNTVADEIVASWPDLNEAIQFTGVDKTMMDTLAKQAVAEFERFGAAAQEEIASAMYDQVVARAPFSDLVAKMGAILGTGVDATGRSMGRYADLWANDAIMNFHQSVTLKKAADAGLTTFLYYGNVIQTSRQFCIDRAGKVYSRKQIDSWNATSWQGKSGPPLMYRGGWNCRHHWHPIKEEWIPDGSIQPGDFFAEKGIAVVRGNTIPAWPGGG</sequence>
<reference evidence="1" key="1">
    <citation type="journal article" date="2015" name="Nature">
        <title>Complex archaea that bridge the gap between prokaryotes and eukaryotes.</title>
        <authorList>
            <person name="Spang A."/>
            <person name="Saw J.H."/>
            <person name="Jorgensen S.L."/>
            <person name="Zaremba-Niedzwiedzka K."/>
            <person name="Martijn J."/>
            <person name="Lind A.E."/>
            <person name="van Eijk R."/>
            <person name="Schleper C."/>
            <person name="Guy L."/>
            <person name="Ettema T.J."/>
        </authorList>
    </citation>
    <scope>NUCLEOTIDE SEQUENCE</scope>
</reference>
<organism evidence="1">
    <name type="scientific">marine sediment metagenome</name>
    <dbReference type="NCBI Taxonomy" id="412755"/>
    <lineage>
        <taxon>unclassified sequences</taxon>
        <taxon>metagenomes</taxon>
        <taxon>ecological metagenomes</taxon>
    </lineage>
</organism>
<evidence type="ECO:0000313" key="1">
    <source>
        <dbReference type="EMBL" id="KKN34702.1"/>
    </source>
</evidence>
<proteinExistence type="predicted"/>
<dbReference type="AlphaFoldDB" id="A0A0F9QCB2"/>
<gene>
    <name evidence="1" type="ORF">LCGC14_0790840</name>
</gene>
<protein>
    <recommendedName>
        <fullName evidence="2">Phage head morphogenesis domain-containing protein</fullName>
    </recommendedName>
</protein>
<dbReference type="EMBL" id="LAZR01002089">
    <property type="protein sequence ID" value="KKN34702.1"/>
    <property type="molecule type" value="Genomic_DNA"/>
</dbReference>